<evidence type="ECO:0000313" key="2">
    <source>
        <dbReference type="Proteomes" id="UP001589788"/>
    </source>
</evidence>
<sequence length="95" mass="10020">MGEALDENSPGLPGAHIAVPVYNDRGIVDEIVPTSVEDATYHNLCATGTVVQAAVYPGEHLLTDDEAQHNVLQFIAQRLAGAPPVDSCLTNPNTL</sequence>
<comment type="caution">
    <text evidence="1">The sequence shown here is derived from an EMBL/GenBank/DDBJ whole genome shotgun (WGS) entry which is preliminary data.</text>
</comment>
<dbReference type="SUPFAM" id="SSF53474">
    <property type="entry name" value="alpha/beta-Hydrolases"/>
    <property type="match status" value="1"/>
</dbReference>
<dbReference type="Gene3D" id="3.40.50.1820">
    <property type="entry name" value="alpha/beta hydrolase"/>
    <property type="match status" value="1"/>
</dbReference>
<keyword evidence="2" id="KW-1185">Reference proteome</keyword>
<name>A0ABV6C3J1_9ACTN</name>
<dbReference type="Proteomes" id="UP001589788">
    <property type="component" value="Unassembled WGS sequence"/>
</dbReference>
<evidence type="ECO:0000313" key="1">
    <source>
        <dbReference type="EMBL" id="MFC0082264.1"/>
    </source>
</evidence>
<accession>A0ABV6C3J1</accession>
<dbReference type="RefSeq" id="WP_377789794.1">
    <property type="nucleotide sequence ID" value="NZ_JBHLYQ010000084.1"/>
</dbReference>
<protein>
    <submittedName>
        <fullName evidence="1">Uncharacterized protein</fullName>
    </submittedName>
</protein>
<organism evidence="1 2">
    <name type="scientific">Aciditerrimonas ferrireducens</name>
    <dbReference type="NCBI Taxonomy" id="667306"/>
    <lineage>
        <taxon>Bacteria</taxon>
        <taxon>Bacillati</taxon>
        <taxon>Actinomycetota</taxon>
        <taxon>Acidimicrobiia</taxon>
        <taxon>Acidimicrobiales</taxon>
        <taxon>Acidimicrobiaceae</taxon>
        <taxon>Aciditerrimonas</taxon>
    </lineage>
</organism>
<gene>
    <name evidence="1" type="ORF">ACFFRE_08915</name>
</gene>
<reference evidence="1 2" key="1">
    <citation type="submission" date="2024-09" db="EMBL/GenBank/DDBJ databases">
        <authorList>
            <person name="Sun Q."/>
            <person name="Mori K."/>
        </authorList>
    </citation>
    <scope>NUCLEOTIDE SEQUENCE [LARGE SCALE GENOMIC DNA]</scope>
    <source>
        <strain evidence="1 2">JCM 15389</strain>
    </source>
</reference>
<dbReference type="EMBL" id="JBHLYQ010000084">
    <property type="protein sequence ID" value="MFC0082264.1"/>
    <property type="molecule type" value="Genomic_DNA"/>
</dbReference>
<proteinExistence type="predicted"/>
<dbReference type="InterPro" id="IPR029058">
    <property type="entry name" value="AB_hydrolase_fold"/>
</dbReference>